<feature type="signal peptide" evidence="1">
    <location>
        <begin position="1"/>
        <end position="27"/>
    </location>
</feature>
<evidence type="ECO:0000259" key="2">
    <source>
        <dbReference type="Pfam" id="PF07589"/>
    </source>
</evidence>
<organism evidence="3 4">
    <name type="scientific">Aromatoleum diolicum</name>
    <dbReference type="NCBI Taxonomy" id="75796"/>
    <lineage>
        <taxon>Bacteria</taxon>
        <taxon>Pseudomonadati</taxon>
        <taxon>Pseudomonadota</taxon>
        <taxon>Betaproteobacteria</taxon>
        <taxon>Rhodocyclales</taxon>
        <taxon>Rhodocyclaceae</taxon>
        <taxon>Aromatoleum</taxon>
    </lineage>
</organism>
<dbReference type="Pfam" id="PF07589">
    <property type="entry name" value="PEP-CTERM"/>
    <property type="match status" value="1"/>
</dbReference>
<dbReference type="InterPro" id="IPR013424">
    <property type="entry name" value="Ice-binding_C"/>
</dbReference>
<feature type="chain" id="PRO_5045342717" evidence="1">
    <location>
        <begin position="28"/>
        <end position="223"/>
    </location>
</feature>
<keyword evidence="1" id="KW-0732">Signal</keyword>
<dbReference type="Proteomes" id="UP000648984">
    <property type="component" value="Unassembled WGS sequence"/>
</dbReference>
<evidence type="ECO:0000313" key="4">
    <source>
        <dbReference type="Proteomes" id="UP000648984"/>
    </source>
</evidence>
<dbReference type="EMBL" id="WTVQ01000019">
    <property type="protein sequence ID" value="NMG75603.1"/>
    <property type="molecule type" value="Genomic_DNA"/>
</dbReference>
<protein>
    <submittedName>
        <fullName evidence="3">PEP-CTERM sorting domain-containing protein</fullName>
    </submittedName>
</protein>
<evidence type="ECO:0000256" key="1">
    <source>
        <dbReference type="SAM" id="SignalP"/>
    </source>
</evidence>
<name>A0ABX1QB92_9RHOO</name>
<feature type="domain" description="Ice-binding protein C-terminal" evidence="2">
    <location>
        <begin position="197"/>
        <end position="219"/>
    </location>
</feature>
<comment type="caution">
    <text evidence="3">The sequence shown here is derived from an EMBL/GenBank/DDBJ whole genome shotgun (WGS) entry which is preliminary data.</text>
</comment>
<dbReference type="RefSeq" id="WP_169260756.1">
    <property type="nucleotide sequence ID" value="NZ_WTVQ01000019.1"/>
</dbReference>
<reference evidence="3 4" key="1">
    <citation type="submission" date="2019-12" db="EMBL/GenBank/DDBJ databases">
        <title>Comparative genomics gives insights into the taxonomy of the Azoarcus-Aromatoleum group and reveals separate origins of nif in the plant-associated Azoarcus and non-plant-associated Aromatoleum sub-groups.</title>
        <authorList>
            <person name="Lafos M."/>
            <person name="Maluk M."/>
            <person name="Batista M."/>
            <person name="Junghare M."/>
            <person name="Carmona M."/>
            <person name="Faoro H."/>
            <person name="Cruz L.M."/>
            <person name="Battistoni F."/>
            <person name="De Souza E."/>
            <person name="Pedrosa F."/>
            <person name="Chen W.-M."/>
            <person name="Poole P.S."/>
            <person name="Dixon R.A."/>
            <person name="James E.K."/>
        </authorList>
    </citation>
    <scope>NUCLEOTIDE SEQUENCE [LARGE SCALE GENOMIC DNA]</scope>
    <source>
        <strain evidence="3 4">22Lin</strain>
    </source>
</reference>
<evidence type="ECO:0000313" key="3">
    <source>
        <dbReference type="EMBL" id="NMG75603.1"/>
    </source>
</evidence>
<gene>
    <name evidence="3" type="ORF">GPA25_12625</name>
</gene>
<dbReference type="NCBIfam" id="TIGR02595">
    <property type="entry name" value="PEP_CTERM"/>
    <property type="match status" value="1"/>
</dbReference>
<sequence>MMPQPKRLTCAALAAILAAIVPSAAHALLLTDIESLGSYAGLATVTVSRSGPTPAATASGTVAAISGTTTFVMAWTGGSTDYASPFAALSGDPLFAIDFGSLLAGSAPVSLGRHVFELSLDPADVDLGALNLTGPSLGDLAGLLALAEGANDRASWTDEVRQGIFSATYHLFLFDLAGGTGSSSELAQLEPNVSVTAVPEPGLLALIGVGLAGLAASRRHKAV</sequence>
<accession>A0ABX1QB92</accession>
<keyword evidence="4" id="KW-1185">Reference proteome</keyword>
<proteinExistence type="predicted"/>